<proteinExistence type="predicted"/>
<comment type="caution">
    <text evidence="2">The sequence shown here is derived from an EMBL/GenBank/DDBJ whole genome shotgun (WGS) entry which is preliminary data.</text>
</comment>
<gene>
    <name evidence="2" type="ORF">Scep_007452</name>
</gene>
<protein>
    <submittedName>
        <fullName evidence="2">Uncharacterized protein</fullName>
    </submittedName>
</protein>
<dbReference type="AlphaFoldDB" id="A0AAP0KCK5"/>
<keyword evidence="3" id="KW-1185">Reference proteome</keyword>
<reference evidence="2 3" key="1">
    <citation type="submission" date="2024-01" db="EMBL/GenBank/DDBJ databases">
        <title>Genome assemblies of Stephania.</title>
        <authorList>
            <person name="Yang L."/>
        </authorList>
    </citation>
    <scope>NUCLEOTIDE SEQUENCE [LARGE SCALE GENOMIC DNA]</scope>
    <source>
        <strain evidence="2">JXDWG</strain>
        <tissue evidence="2">Leaf</tissue>
    </source>
</reference>
<feature type="compositionally biased region" description="Polar residues" evidence="1">
    <location>
        <begin position="18"/>
        <end position="41"/>
    </location>
</feature>
<dbReference type="Proteomes" id="UP001419268">
    <property type="component" value="Unassembled WGS sequence"/>
</dbReference>
<dbReference type="EMBL" id="JBBNAG010000003">
    <property type="protein sequence ID" value="KAK9148695.1"/>
    <property type="molecule type" value="Genomic_DNA"/>
</dbReference>
<accession>A0AAP0KCK5</accession>
<evidence type="ECO:0000256" key="1">
    <source>
        <dbReference type="SAM" id="MobiDB-lite"/>
    </source>
</evidence>
<feature type="region of interest" description="Disordered" evidence="1">
    <location>
        <begin position="1"/>
        <end position="64"/>
    </location>
</feature>
<name>A0AAP0KCK5_9MAGN</name>
<evidence type="ECO:0000313" key="3">
    <source>
        <dbReference type="Proteomes" id="UP001419268"/>
    </source>
</evidence>
<organism evidence="2 3">
    <name type="scientific">Stephania cephalantha</name>
    <dbReference type="NCBI Taxonomy" id="152367"/>
    <lineage>
        <taxon>Eukaryota</taxon>
        <taxon>Viridiplantae</taxon>
        <taxon>Streptophyta</taxon>
        <taxon>Embryophyta</taxon>
        <taxon>Tracheophyta</taxon>
        <taxon>Spermatophyta</taxon>
        <taxon>Magnoliopsida</taxon>
        <taxon>Ranunculales</taxon>
        <taxon>Menispermaceae</taxon>
        <taxon>Menispermoideae</taxon>
        <taxon>Cissampelideae</taxon>
        <taxon>Stephania</taxon>
    </lineage>
</organism>
<evidence type="ECO:0000313" key="2">
    <source>
        <dbReference type="EMBL" id="KAK9148695.1"/>
    </source>
</evidence>
<sequence length="97" mass="10425">MRRQRGGRTPPPARSRGTPGSSNSNSLTASQGEWYGSGTSKTARKRSSRKAWRDDAMANPMAVSDDEASLAAVVPEEERAGGDLEDGRSCLKFVRKA</sequence>